<protein>
    <submittedName>
        <fullName evidence="2">Uncharacterized protein</fullName>
    </submittedName>
</protein>
<keyword evidence="3" id="KW-1185">Reference proteome</keyword>
<evidence type="ECO:0000313" key="3">
    <source>
        <dbReference type="Proteomes" id="UP000276133"/>
    </source>
</evidence>
<evidence type="ECO:0000313" key="2">
    <source>
        <dbReference type="EMBL" id="RNA42671.1"/>
    </source>
</evidence>
<keyword evidence="1" id="KW-0812">Transmembrane</keyword>
<comment type="caution">
    <text evidence="2">The sequence shown here is derived from an EMBL/GenBank/DDBJ whole genome shotgun (WGS) entry which is preliminary data.</text>
</comment>
<evidence type="ECO:0000256" key="1">
    <source>
        <dbReference type="SAM" id="Phobius"/>
    </source>
</evidence>
<feature type="transmembrane region" description="Helical" evidence="1">
    <location>
        <begin position="21"/>
        <end position="44"/>
    </location>
</feature>
<accession>A0A3M7T3S6</accession>
<name>A0A3M7T3S6_BRAPC</name>
<proteinExistence type="predicted"/>
<dbReference type="EMBL" id="REGN01000332">
    <property type="protein sequence ID" value="RNA42671.1"/>
    <property type="molecule type" value="Genomic_DNA"/>
</dbReference>
<dbReference type="Proteomes" id="UP000276133">
    <property type="component" value="Unassembled WGS sequence"/>
</dbReference>
<sequence>MFQYFKFYIASGKRQFSQNPFKIGLFLCSFSVISLLGFTVFGLRRFFFDIFAVVTITGSLSSFEVEASVWVLDKILCSNHVSESILEKFLDQVIGKFFIENIIIFDFFVCLIIFKIAFQINSVGHIEEQIPNIPKIDKLKIKKHRLYFYLFHGNLYKNGSANS</sequence>
<keyword evidence="1" id="KW-0472">Membrane</keyword>
<organism evidence="2 3">
    <name type="scientific">Brachionus plicatilis</name>
    <name type="common">Marine rotifer</name>
    <name type="synonym">Brachionus muelleri</name>
    <dbReference type="NCBI Taxonomy" id="10195"/>
    <lineage>
        <taxon>Eukaryota</taxon>
        <taxon>Metazoa</taxon>
        <taxon>Spiralia</taxon>
        <taxon>Gnathifera</taxon>
        <taxon>Rotifera</taxon>
        <taxon>Eurotatoria</taxon>
        <taxon>Monogononta</taxon>
        <taxon>Pseudotrocha</taxon>
        <taxon>Ploima</taxon>
        <taxon>Brachionidae</taxon>
        <taxon>Brachionus</taxon>
    </lineage>
</organism>
<dbReference type="AlphaFoldDB" id="A0A3M7T3S6"/>
<reference evidence="2 3" key="1">
    <citation type="journal article" date="2018" name="Sci. Rep.">
        <title>Genomic signatures of local adaptation to the degree of environmental predictability in rotifers.</title>
        <authorList>
            <person name="Franch-Gras L."/>
            <person name="Hahn C."/>
            <person name="Garcia-Roger E.M."/>
            <person name="Carmona M.J."/>
            <person name="Serra M."/>
            <person name="Gomez A."/>
        </authorList>
    </citation>
    <scope>NUCLEOTIDE SEQUENCE [LARGE SCALE GENOMIC DNA]</scope>
    <source>
        <strain evidence="2">HYR1</strain>
    </source>
</reference>
<keyword evidence="1" id="KW-1133">Transmembrane helix</keyword>
<gene>
    <name evidence="2" type="ORF">BpHYR1_003508</name>
</gene>